<feature type="compositionally biased region" description="Basic residues" evidence="8">
    <location>
        <begin position="1"/>
        <end position="13"/>
    </location>
</feature>
<evidence type="ECO:0000256" key="3">
    <source>
        <dbReference type="ARBA" id="ARBA00022771"/>
    </source>
</evidence>
<feature type="region of interest" description="Disordered" evidence="8">
    <location>
        <begin position="1"/>
        <end position="27"/>
    </location>
</feature>
<dbReference type="PROSITE" id="PS51916">
    <property type="entry name" value="DEUBAD"/>
    <property type="match status" value="1"/>
</dbReference>
<feature type="compositionally biased region" description="Polar residues" evidence="8">
    <location>
        <begin position="294"/>
        <end position="303"/>
    </location>
</feature>
<evidence type="ECO:0000256" key="8">
    <source>
        <dbReference type="SAM" id="MobiDB-lite"/>
    </source>
</evidence>
<comment type="subcellular location">
    <subcellularLocation>
        <location evidence="1">Nucleus</location>
    </subcellularLocation>
</comment>
<evidence type="ECO:0000256" key="4">
    <source>
        <dbReference type="ARBA" id="ARBA00022833"/>
    </source>
</evidence>
<feature type="domain" description="DEUBAD" evidence="9">
    <location>
        <begin position="28"/>
        <end position="148"/>
    </location>
</feature>
<evidence type="ECO:0000256" key="6">
    <source>
        <dbReference type="ARBA" id="ARBA00023163"/>
    </source>
</evidence>
<dbReference type="STRING" id="602072.A0A1R3R9N7"/>
<dbReference type="EMBL" id="KV907512">
    <property type="protein sequence ID" value="OOF91190.1"/>
    <property type="molecule type" value="Genomic_DNA"/>
</dbReference>
<proteinExistence type="predicted"/>
<dbReference type="OMA" id="DVWKYSR"/>
<dbReference type="InterPro" id="IPR044867">
    <property type="entry name" value="DEUBAD_dom"/>
</dbReference>
<keyword evidence="11" id="KW-1185">Reference proteome</keyword>
<feature type="compositionally biased region" description="Polar residues" evidence="8">
    <location>
        <begin position="357"/>
        <end position="371"/>
    </location>
</feature>
<protein>
    <recommendedName>
        <fullName evidence="9">DEUBAD domain-containing protein</fullName>
    </recommendedName>
</protein>
<keyword evidence="4" id="KW-0862">Zinc</keyword>
<reference evidence="11" key="1">
    <citation type="journal article" date="2017" name="Genome Biol.">
        <title>Comparative genomics reveals high biological diversity and specific adaptations in the industrially and medically important fungal genus Aspergillus.</title>
        <authorList>
            <person name="de Vries R.P."/>
            <person name="Riley R."/>
            <person name="Wiebenga A."/>
            <person name="Aguilar-Osorio G."/>
            <person name="Amillis S."/>
            <person name="Uchima C.A."/>
            <person name="Anderluh G."/>
            <person name="Asadollahi M."/>
            <person name="Askin M."/>
            <person name="Barry K."/>
            <person name="Battaglia E."/>
            <person name="Bayram O."/>
            <person name="Benocci T."/>
            <person name="Braus-Stromeyer S.A."/>
            <person name="Caldana C."/>
            <person name="Canovas D."/>
            <person name="Cerqueira G.C."/>
            <person name="Chen F."/>
            <person name="Chen W."/>
            <person name="Choi C."/>
            <person name="Clum A."/>
            <person name="Dos Santos R.A."/>
            <person name="Damasio A.R."/>
            <person name="Diallinas G."/>
            <person name="Emri T."/>
            <person name="Fekete E."/>
            <person name="Flipphi M."/>
            <person name="Freyberg S."/>
            <person name="Gallo A."/>
            <person name="Gournas C."/>
            <person name="Habgood R."/>
            <person name="Hainaut M."/>
            <person name="Harispe M.L."/>
            <person name="Henrissat B."/>
            <person name="Hilden K.S."/>
            <person name="Hope R."/>
            <person name="Hossain A."/>
            <person name="Karabika E."/>
            <person name="Karaffa L."/>
            <person name="Karanyi Z."/>
            <person name="Krasevec N."/>
            <person name="Kuo A."/>
            <person name="Kusch H."/>
            <person name="LaButti K."/>
            <person name="Lagendijk E.L."/>
            <person name="Lapidus A."/>
            <person name="Levasseur A."/>
            <person name="Lindquist E."/>
            <person name="Lipzen A."/>
            <person name="Logrieco A.F."/>
            <person name="MacCabe A."/>
            <person name="Maekelae M.R."/>
            <person name="Malavazi I."/>
            <person name="Melin P."/>
            <person name="Meyer V."/>
            <person name="Mielnichuk N."/>
            <person name="Miskei M."/>
            <person name="Molnar A.P."/>
            <person name="Mule G."/>
            <person name="Ngan C.Y."/>
            <person name="Orejas M."/>
            <person name="Orosz E."/>
            <person name="Ouedraogo J.P."/>
            <person name="Overkamp K.M."/>
            <person name="Park H.-S."/>
            <person name="Perrone G."/>
            <person name="Piumi F."/>
            <person name="Punt P.J."/>
            <person name="Ram A.F."/>
            <person name="Ramon A."/>
            <person name="Rauscher S."/>
            <person name="Record E."/>
            <person name="Riano-Pachon D.M."/>
            <person name="Robert V."/>
            <person name="Roehrig J."/>
            <person name="Ruller R."/>
            <person name="Salamov A."/>
            <person name="Salih N.S."/>
            <person name="Samson R.A."/>
            <person name="Sandor E."/>
            <person name="Sanguinetti M."/>
            <person name="Schuetze T."/>
            <person name="Sepcic K."/>
            <person name="Shelest E."/>
            <person name="Sherlock G."/>
            <person name="Sophianopoulou V."/>
            <person name="Squina F.M."/>
            <person name="Sun H."/>
            <person name="Susca A."/>
            <person name="Todd R.B."/>
            <person name="Tsang A."/>
            <person name="Unkles S.E."/>
            <person name="van de Wiele N."/>
            <person name="van Rossen-Uffink D."/>
            <person name="Oliveira J.V."/>
            <person name="Vesth T.C."/>
            <person name="Visser J."/>
            <person name="Yu J.-H."/>
            <person name="Zhou M."/>
            <person name="Andersen M.R."/>
            <person name="Archer D.B."/>
            <person name="Baker S.E."/>
            <person name="Benoit I."/>
            <person name="Brakhage A.A."/>
            <person name="Braus G.H."/>
            <person name="Fischer R."/>
            <person name="Frisvad J.C."/>
            <person name="Goldman G.H."/>
            <person name="Houbraken J."/>
            <person name="Oakley B."/>
            <person name="Pocsi I."/>
            <person name="Scazzocchio C."/>
            <person name="Seiboth B."/>
            <person name="vanKuyk P.A."/>
            <person name="Wortman J."/>
            <person name="Dyer P.S."/>
            <person name="Grigoriev I.V."/>
        </authorList>
    </citation>
    <scope>NUCLEOTIDE SEQUENCE [LARGE SCALE GENOMIC DNA]</scope>
    <source>
        <strain evidence="11">ITEM 5010</strain>
    </source>
</reference>
<keyword evidence="6" id="KW-0804">Transcription</keyword>
<organism evidence="10 11">
    <name type="scientific">Aspergillus carbonarius (strain ITEM 5010)</name>
    <dbReference type="NCBI Taxonomy" id="602072"/>
    <lineage>
        <taxon>Eukaryota</taxon>
        <taxon>Fungi</taxon>
        <taxon>Dikarya</taxon>
        <taxon>Ascomycota</taxon>
        <taxon>Pezizomycotina</taxon>
        <taxon>Eurotiomycetes</taxon>
        <taxon>Eurotiomycetidae</taxon>
        <taxon>Eurotiales</taxon>
        <taxon>Aspergillaceae</taxon>
        <taxon>Aspergillus</taxon>
        <taxon>Aspergillus subgen. Circumdati</taxon>
    </lineage>
</organism>
<dbReference type="VEuPathDB" id="FungiDB:ASPCADRAFT_211476"/>
<dbReference type="GO" id="GO:0005634">
    <property type="term" value="C:nucleus"/>
    <property type="evidence" value="ECO:0007669"/>
    <property type="project" value="UniProtKB-SubCell"/>
</dbReference>
<evidence type="ECO:0000313" key="10">
    <source>
        <dbReference type="EMBL" id="OOF91190.1"/>
    </source>
</evidence>
<evidence type="ECO:0000259" key="9">
    <source>
        <dbReference type="PROSITE" id="PS51916"/>
    </source>
</evidence>
<sequence>MSPTKIKPKRNPRRAKDQWDEEQLMTSSKSPLVHLDLVKLLASPQAWDCLEESEKQEILKLLPDSAHPDPSSLPDDPEAKIPPPPQSFLRYSNEWRDGIRHFQLELENGHYDPIWQRQAKQAMQERAAGKFDKFKEEEFEQFWGQKQKLDRTLVAGQSSQVKLETLTDNGVIREGDVWMYSRCFSKGPDKILVEKEVRIVKIDGARLSFVMPPGQRVFLTALSGPTNQNQERSHEQSQDPVDGQQESSTTETDSREHSHTGVITEAGSSNKRKSEFKHGDCKRPCSQPLGPNDQVASSTEYTENTTDVAAEIVSSSTCAEAVSPTEGADGSAETSDKPENGAEASDSPSRSVPEPIQESTKVSTPTKNTGDSTDEILVENLRGLTALSTKIREIDGRIAKCPNGNAWKEFRAYRNNQDMGSLWEVRQAWFQRKK</sequence>
<name>A0A1R3R9N7_ASPC5</name>
<dbReference type="AlphaFoldDB" id="A0A1R3R9N7"/>
<keyword evidence="7" id="KW-0539">Nucleus</keyword>
<evidence type="ECO:0000256" key="2">
    <source>
        <dbReference type="ARBA" id="ARBA00022723"/>
    </source>
</evidence>
<evidence type="ECO:0000256" key="5">
    <source>
        <dbReference type="ARBA" id="ARBA00023015"/>
    </source>
</evidence>
<feature type="region of interest" description="Disordered" evidence="8">
    <location>
        <begin position="63"/>
        <end position="86"/>
    </location>
</feature>
<keyword evidence="2" id="KW-0479">Metal-binding</keyword>
<feature type="region of interest" description="Disordered" evidence="8">
    <location>
        <begin position="225"/>
        <end position="303"/>
    </location>
</feature>
<dbReference type="GO" id="GO:0008270">
    <property type="term" value="F:zinc ion binding"/>
    <property type="evidence" value="ECO:0007669"/>
    <property type="project" value="UniProtKB-KW"/>
</dbReference>
<dbReference type="InterPro" id="IPR028020">
    <property type="entry name" value="ASX_DEUBAD_dom"/>
</dbReference>
<dbReference type="Pfam" id="PF13919">
    <property type="entry name" value="ASXH"/>
    <property type="match status" value="1"/>
</dbReference>
<keyword evidence="5" id="KW-0805">Transcription regulation</keyword>
<feature type="region of interest" description="Disordered" evidence="8">
    <location>
        <begin position="315"/>
        <end position="373"/>
    </location>
</feature>
<keyword evidence="3" id="KW-0863">Zinc-finger</keyword>
<evidence type="ECO:0000256" key="1">
    <source>
        <dbReference type="ARBA" id="ARBA00004123"/>
    </source>
</evidence>
<feature type="compositionally biased region" description="Basic and acidic residues" evidence="8">
    <location>
        <begin position="272"/>
        <end position="283"/>
    </location>
</feature>
<gene>
    <name evidence="10" type="ORF">ASPCADRAFT_211476</name>
</gene>
<dbReference type="OrthoDB" id="2289918at2759"/>
<evidence type="ECO:0000256" key="7">
    <source>
        <dbReference type="ARBA" id="ARBA00023242"/>
    </source>
</evidence>
<dbReference type="Proteomes" id="UP000188318">
    <property type="component" value="Unassembled WGS sequence"/>
</dbReference>
<evidence type="ECO:0000313" key="11">
    <source>
        <dbReference type="Proteomes" id="UP000188318"/>
    </source>
</evidence>
<accession>A0A1R3R9N7</accession>